<dbReference type="PANTHER" id="PTHR42718">
    <property type="entry name" value="MAJOR FACILITATOR SUPERFAMILY MULTIDRUG TRANSPORTER MFSC"/>
    <property type="match status" value="1"/>
</dbReference>
<evidence type="ECO:0000256" key="7">
    <source>
        <dbReference type="SAM" id="MobiDB-lite"/>
    </source>
</evidence>
<feature type="transmembrane region" description="Helical" evidence="8">
    <location>
        <begin position="65"/>
        <end position="84"/>
    </location>
</feature>
<evidence type="ECO:0000313" key="11">
    <source>
        <dbReference type="Proteomes" id="UP001501427"/>
    </source>
</evidence>
<dbReference type="Pfam" id="PF07690">
    <property type="entry name" value="MFS_1"/>
    <property type="match status" value="1"/>
</dbReference>
<feature type="transmembrane region" description="Helical" evidence="8">
    <location>
        <begin position="212"/>
        <end position="232"/>
    </location>
</feature>
<dbReference type="InterPro" id="IPR011701">
    <property type="entry name" value="MFS"/>
</dbReference>
<dbReference type="InterPro" id="IPR020846">
    <property type="entry name" value="MFS_dom"/>
</dbReference>
<comment type="caution">
    <text evidence="10">The sequence shown here is derived from an EMBL/GenBank/DDBJ whole genome shotgun (WGS) entry which is preliminary data.</text>
</comment>
<feature type="transmembrane region" description="Helical" evidence="8">
    <location>
        <begin position="371"/>
        <end position="393"/>
    </location>
</feature>
<keyword evidence="5 8" id="KW-1133">Transmembrane helix</keyword>
<evidence type="ECO:0000256" key="3">
    <source>
        <dbReference type="ARBA" id="ARBA00022475"/>
    </source>
</evidence>
<evidence type="ECO:0000256" key="1">
    <source>
        <dbReference type="ARBA" id="ARBA00004651"/>
    </source>
</evidence>
<sequence length="535" mass="55509">MNSETVPLRIDMDSPTIQRRRWAILGVLTMSLLVVVLDNTILNVALKTIADPHQGLGATQSELEWSINSYTLVFAGLLFTFGVVGDRIGRKRVLVGGLAVFALASLLSAYAQSPDQLIYARALMGLGGAAVMPQTLSIITNVFEPHERGRAIGIWAGAVGLAVAIGPLTGGLLLAHFWWGSVFLINVPVITAAIALMVFLVPESRNPDPGRLDPVGVVLSVIGLVSLSYGIIRGGETGDWTASSVLGPIFAGLAVLALFVWHEARSDSPAFDVRLFRDPRLSAAVAAIALCFFAASGVLFFSNFYMQSVRGLSPMEAGAMVVPFAVAQLVFSPRSAGMVRRFGAKAVCTGGLLLVAGGLAGYQLLGTGTPMWILCAIFFVQGVGMAHVMPAATESVMSALPREKAGAGSALNNVARQVAVAMGVAVLGSIVASVYRRDLGGDLGALPPGARETAGESIEGAHGVAAQMGAAGQNLLEPANAAFVHAMHVASGTAAVIAFAAAMVVLKWMPGRAAAVPEPAGAAEEPPRRREEAGV</sequence>
<reference evidence="10 11" key="1">
    <citation type="journal article" date="2019" name="Int. J. Syst. Evol. Microbiol.">
        <title>The Global Catalogue of Microorganisms (GCM) 10K type strain sequencing project: providing services to taxonomists for standard genome sequencing and annotation.</title>
        <authorList>
            <consortium name="The Broad Institute Genomics Platform"/>
            <consortium name="The Broad Institute Genome Sequencing Center for Infectious Disease"/>
            <person name="Wu L."/>
            <person name="Ma J."/>
        </authorList>
    </citation>
    <scope>NUCLEOTIDE SEQUENCE [LARGE SCALE GENOMIC DNA]</scope>
    <source>
        <strain evidence="10 11">JCM 10667</strain>
    </source>
</reference>
<feature type="transmembrane region" description="Helical" evidence="8">
    <location>
        <begin position="151"/>
        <end position="170"/>
    </location>
</feature>
<protein>
    <submittedName>
        <fullName evidence="10">MFS transporter</fullName>
    </submittedName>
</protein>
<keyword evidence="2" id="KW-0813">Transport</keyword>
<feature type="domain" description="Major facilitator superfamily (MFS) profile" evidence="9">
    <location>
        <begin position="24"/>
        <end position="513"/>
    </location>
</feature>
<feature type="transmembrane region" description="Helical" evidence="8">
    <location>
        <begin position="93"/>
        <end position="112"/>
    </location>
</feature>
<accession>A0ABN1FJN9</accession>
<evidence type="ECO:0000259" key="9">
    <source>
        <dbReference type="PROSITE" id="PS50850"/>
    </source>
</evidence>
<dbReference type="SUPFAM" id="SSF103473">
    <property type="entry name" value="MFS general substrate transporter"/>
    <property type="match status" value="1"/>
</dbReference>
<feature type="transmembrane region" description="Helical" evidence="8">
    <location>
        <begin position="281"/>
        <end position="306"/>
    </location>
</feature>
<name>A0ABN1FJN9_9ACTN</name>
<dbReference type="InterPro" id="IPR036259">
    <property type="entry name" value="MFS_trans_sf"/>
</dbReference>
<evidence type="ECO:0000256" key="6">
    <source>
        <dbReference type="ARBA" id="ARBA00023136"/>
    </source>
</evidence>
<keyword evidence="4 8" id="KW-0812">Transmembrane</keyword>
<dbReference type="NCBIfam" id="TIGR00711">
    <property type="entry name" value="efflux_EmrB"/>
    <property type="match status" value="1"/>
</dbReference>
<feature type="transmembrane region" description="Helical" evidence="8">
    <location>
        <begin position="118"/>
        <end position="139"/>
    </location>
</feature>
<gene>
    <name evidence="10" type="ORF">GCM10009546_63270</name>
</gene>
<feature type="transmembrane region" description="Helical" evidence="8">
    <location>
        <begin position="414"/>
        <end position="435"/>
    </location>
</feature>
<evidence type="ECO:0000256" key="8">
    <source>
        <dbReference type="SAM" id="Phobius"/>
    </source>
</evidence>
<feature type="transmembrane region" description="Helical" evidence="8">
    <location>
        <begin position="22"/>
        <end position="45"/>
    </location>
</feature>
<feature type="transmembrane region" description="Helical" evidence="8">
    <location>
        <begin position="482"/>
        <end position="506"/>
    </location>
</feature>
<organism evidence="10 11">
    <name type="scientific">Actinomadura livida</name>
    <dbReference type="NCBI Taxonomy" id="79909"/>
    <lineage>
        <taxon>Bacteria</taxon>
        <taxon>Bacillati</taxon>
        <taxon>Actinomycetota</taxon>
        <taxon>Actinomycetes</taxon>
        <taxon>Streptosporangiales</taxon>
        <taxon>Thermomonosporaceae</taxon>
        <taxon>Actinomadura</taxon>
    </lineage>
</organism>
<evidence type="ECO:0000313" key="10">
    <source>
        <dbReference type="EMBL" id="GAA0592214.1"/>
    </source>
</evidence>
<proteinExistence type="predicted"/>
<dbReference type="PRINTS" id="PR01036">
    <property type="entry name" value="TCRTETB"/>
</dbReference>
<feature type="transmembrane region" description="Helical" evidence="8">
    <location>
        <begin position="343"/>
        <end position="365"/>
    </location>
</feature>
<comment type="subcellular location">
    <subcellularLocation>
        <location evidence="1">Cell membrane</location>
        <topology evidence="1">Multi-pass membrane protein</topology>
    </subcellularLocation>
</comment>
<keyword evidence="6 8" id="KW-0472">Membrane</keyword>
<keyword evidence="3" id="KW-1003">Cell membrane</keyword>
<dbReference type="Gene3D" id="1.20.1720.10">
    <property type="entry name" value="Multidrug resistance protein D"/>
    <property type="match status" value="1"/>
</dbReference>
<feature type="transmembrane region" description="Helical" evidence="8">
    <location>
        <begin position="312"/>
        <end position="331"/>
    </location>
</feature>
<dbReference type="InterPro" id="IPR004638">
    <property type="entry name" value="EmrB-like"/>
</dbReference>
<evidence type="ECO:0000256" key="2">
    <source>
        <dbReference type="ARBA" id="ARBA00022448"/>
    </source>
</evidence>
<dbReference type="PANTHER" id="PTHR42718:SF42">
    <property type="entry name" value="EXPORT PROTEIN"/>
    <property type="match status" value="1"/>
</dbReference>
<feature type="transmembrane region" description="Helical" evidence="8">
    <location>
        <begin position="176"/>
        <end position="200"/>
    </location>
</feature>
<evidence type="ECO:0000256" key="4">
    <source>
        <dbReference type="ARBA" id="ARBA00022692"/>
    </source>
</evidence>
<feature type="compositionally biased region" description="Basic and acidic residues" evidence="7">
    <location>
        <begin position="525"/>
        <end position="535"/>
    </location>
</feature>
<feature type="transmembrane region" description="Helical" evidence="8">
    <location>
        <begin position="244"/>
        <end position="261"/>
    </location>
</feature>
<dbReference type="Proteomes" id="UP001501427">
    <property type="component" value="Unassembled WGS sequence"/>
</dbReference>
<evidence type="ECO:0000256" key="5">
    <source>
        <dbReference type="ARBA" id="ARBA00022989"/>
    </source>
</evidence>
<dbReference type="PROSITE" id="PS50850">
    <property type="entry name" value="MFS"/>
    <property type="match status" value="1"/>
</dbReference>
<dbReference type="Gene3D" id="1.20.1250.20">
    <property type="entry name" value="MFS general substrate transporter like domains"/>
    <property type="match status" value="1"/>
</dbReference>
<feature type="region of interest" description="Disordered" evidence="7">
    <location>
        <begin position="516"/>
        <end position="535"/>
    </location>
</feature>
<dbReference type="CDD" id="cd17321">
    <property type="entry name" value="MFS_MMR_MDR_like"/>
    <property type="match status" value="1"/>
</dbReference>
<keyword evidence="11" id="KW-1185">Reference proteome</keyword>
<dbReference type="EMBL" id="BAAAHD010000073">
    <property type="protein sequence ID" value="GAA0592214.1"/>
    <property type="molecule type" value="Genomic_DNA"/>
</dbReference>